<evidence type="ECO:0000256" key="4">
    <source>
        <dbReference type="ARBA" id="ARBA00022642"/>
    </source>
</evidence>
<dbReference type="NCBIfam" id="TIGR00125">
    <property type="entry name" value="cyt_tran_rel"/>
    <property type="match status" value="1"/>
</dbReference>
<dbReference type="RefSeq" id="WP_309488393.1">
    <property type="nucleotide sequence ID" value="NZ_JAENIG010000001.1"/>
</dbReference>
<dbReference type="InterPro" id="IPR014729">
    <property type="entry name" value="Rossmann-like_a/b/a_fold"/>
</dbReference>
<evidence type="ECO:0000256" key="10">
    <source>
        <dbReference type="ARBA" id="ARBA00048721"/>
    </source>
</evidence>
<dbReference type="EMBL" id="JAENIG010000001">
    <property type="protein sequence ID" value="MBK1853795.1"/>
    <property type="molecule type" value="Genomic_DNA"/>
</dbReference>
<dbReference type="InterPro" id="IPR004821">
    <property type="entry name" value="Cyt_trans-like"/>
</dbReference>
<evidence type="ECO:0000256" key="7">
    <source>
        <dbReference type="ARBA" id="ARBA00022741"/>
    </source>
</evidence>
<sequence length="217" mass="24299">MVAPPPNSALDLKPRPWAAKMSAAPQNIGLFGGTFDPIHLGHSHIAEAAIRECSLDQLIFLPCRKSPHKTGVQHASGTDRLNMCRLATAGLDKVLVDDFDLTAPEPSYSWRTVEHMQQRFPGARLFWLMGTDQWQALPRWNRSEHLASLVEFIVFTRGETPAPRDGHRMQVISGHHPASATQIRAAVAEGDDQQLHAWLAPDVLHYIRKHQLYTRPS</sequence>
<proteinExistence type="inferred from homology"/>
<keyword evidence="4 11" id="KW-0662">Pyridine nucleotide biosynthesis</keyword>
<keyword evidence="9 11" id="KW-0520">NAD</keyword>
<keyword evidence="5 11" id="KW-0808">Transferase</keyword>
<dbReference type="SUPFAM" id="SSF52374">
    <property type="entry name" value="Nucleotidylyl transferase"/>
    <property type="match status" value="1"/>
</dbReference>
<comment type="similarity">
    <text evidence="3 11">Belongs to the NadD family.</text>
</comment>
<keyword evidence="8 11" id="KW-0067">ATP-binding</keyword>
<comment type="function">
    <text evidence="1 11">Catalyzes the reversible adenylation of nicotinate mononucleotide (NaMN) to nicotinic acid adenine dinucleotide (NaAD).</text>
</comment>
<accession>A0AAE2SC64</accession>
<comment type="catalytic activity">
    <reaction evidence="10 11">
        <text>nicotinate beta-D-ribonucleotide + ATP + H(+) = deamido-NAD(+) + diphosphate</text>
        <dbReference type="Rhea" id="RHEA:22860"/>
        <dbReference type="ChEBI" id="CHEBI:15378"/>
        <dbReference type="ChEBI" id="CHEBI:30616"/>
        <dbReference type="ChEBI" id="CHEBI:33019"/>
        <dbReference type="ChEBI" id="CHEBI:57502"/>
        <dbReference type="ChEBI" id="CHEBI:58437"/>
        <dbReference type="EC" id="2.7.7.18"/>
    </reaction>
</comment>
<dbReference type="GO" id="GO:0005524">
    <property type="term" value="F:ATP binding"/>
    <property type="evidence" value="ECO:0007669"/>
    <property type="project" value="UniProtKB-KW"/>
</dbReference>
<name>A0AAE2SC64_9BACT</name>
<evidence type="ECO:0000256" key="6">
    <source>
        <dbReference type="ARBA" id="ARBA00022695"/>
    </source>
</evidence>
<dbReference type="CDD" id="cd02165">
    <property type="entry name" value="NMNAT"/>
    <property type="match status" value="1"/>
</dbReference>
<evidence type="ECO:0000256" key="3">
    <source>
        <dbReference type="ARBA" id="ARBA00009014"/>
    </source>
</evidence>
<dbReference type="InterPro" id="IPR005248">
    <property type="entry name" value="NadD/NMNAT"/>
</dbReference>
<evidence type="ECO:0000256" key="1">
    <source>
        <dbReference type="ARBA" id="ARBA00002324"/>
    </source>
</evidence>
<dbReference type="Proteomes" id="UP000634206">
    <property type="component" value="Unassembled WGS sequence"/>
</dbReference>
<evidence type="ECO:0000313" key="13">
    <source>
        <dbReference type="EMBL" id="MBK1853795.1"/>
    </source>
</evidence>
<evidence type="ECO:0000256" key="5">
    <source>
        <dbReference type="ARBA" id="ARBA00022679"/>
    </source>
</evidence>
<gene>
    <name evidence="11 13" type="primary">nadD</name>
    <name evidence="13" type="ORF">JIN83_02385</name>
</gene>
<comment type="pathway">
    <text evidence="2 11">Cofactor biosynthesis; NAD(+) biosynthesis; deamido-NAD(+) from nicotinate D-ribonucleotide: step 1/1.</text>
</comment>
<dbReference type="NCBIfam" id="TIGR00482">
    <property type="entry name" value="nicotinate (nicotinamide) nucleotide adenylyltransferase"/>
    <property type="match status" value="1"/>
</dbReference>
<keyword evidence="6 11" id="KW-0548">Nucleotidyltransferase</keyword>
<dbReference type="GO" id="GO:0009435">
    <property type="term" value="P:NAD+ biosynthetic process"/>
    <property type="evidence" value="ECO:0007669"/>
    <property type="project" value="UniProtKB-UniRule"/>
</dbReference>
<dbReference type="PANTHER" id="PTHR39321">
    <property type="entry name" value="NICOTINATE-NUCLEOTIDE ADENYLYLTRANSFERASE-RELATED"/>
    <property type="match status" value="1"/>
</dbReference>
<protein>
    <recommendedName>
        <fullName evidence="11">Probable nicotinate-nucleotide adenylyltransferase</fullName>
        <ecNumber evidence="11">2.7.7.18</ecNumber>
    </recommendedName>
    <alternativeName>
        <fullName evidence="11">Deamido-NAD(+) diphosphorylase</fullName>
    </alternativeName>
    <alternativeName>
        <fullName evidence="11">Deamido-NAD(+) pyrophosphorylase</fullName>
    </alternativeName>
    <alternativeName>
        <fullName evidence="11">Nicotinate mononucleotide adenylyltransferase</fullName>
        <shortName evidence="11">NaMN adenylyltransferase</shortName>
    </alternativeName>
</protein>
<evidence type="ECO:0000256" key="11">
    <source>
        <dbReference type="HAMAP-Rule" id="MF_00244"/>
    </source>
</evidence>
<keyword evidence="7 11" id="KW-0547">Nucleotide-binding</keyword>
<dbReference type="Gene3D" id="3.40.50.620">
    <property type="entry name" value="HUPs"/>
    <property type="match status" value="1"/>
</dbReference>
<evidence type="ECO:0000259" key="12">
    <source>
        <dbReference type="Pfam" id="PF01467"/>
    </source>
</evidence>
<evidence type="ECO:0000256" key="9">
    <source>
        <dbReference type="ARBA" id="ARBA00023027"/>
    </source>
</evidence>
<dbReference type="PANTHER" id="PTHR39321:SF3">
    <property type="entry name" value="PHOSPHOPANTETHEINE ADENYLYLTRANSFERASE"/>
    <property type="match status" value="1"/>
</dbReference>
<dbReference type="Pfam" id="PF01467">
    <property type="entry name" value="CTP_transf_like"/>
    <property type="match status" value="1"/>
</dbReference>
<evidence type="ECO:0000256" key="2">
    <source>
        <dbReference type="ARBA" id="ARBA00005019"/>
    </source>
</evidence>
<dbReference type="HAMAP" id="MF_00244">
    <property type="entry name" value="NaMN_adenylyltr"/>
    <property type="match status" value="1"/>
</dbReference>
<keyword evidence="14" id="KW-1185">Reference proteome</keyword>
<organism evidence="13 14">
    <name type="scientific">Oceaniferula flava</name>
    <dbReference type="NCBI Taxonomy" id="2800421"/>
    <lineage>
        <taxon>Bacteria</taxon>
        <taxon>Pseudomonadati</taxon>
        <taxon>Verrucomicrobiota</taxon>
        <taxon>Verrucomicrobiia</taxon>
        <taxon>Verrucomicrobiales</taxon>
        <taxon>Verrucomicrobiaceae</taxon>
        <taxon>Oceaniferula</taxon>
    </lineage>
</organism>
<evidence type="ECO:0000313" key="14">
    <source>
        <dbReference type="Proteomes" id="UP000634206"/>
    </source>
</evidence>
<dbReference type="AlphaFoldDB" id="A0AAE2SC64"/>
<comment type="caution">
    <text evidence="13">The sequence shown here is derived from an EMBL/GenBank/DDBJ whole genome shotgun (WGS) entry which is preliminary data.</text>
</comment>
<dbReference type="EC" id="2.7.7.18" evidence="11"/>
<feature type="domain" description="Cytidyltransferase-like" evidence="12">
    <location>
        <begin position="30"/>
        <end position="185"/>
    </location>
</feature>
<dbReference type="GO" id="GO:0004515">
    <property type="term" value="F:nicotinate-nucleotide adenylyltransferase activity"/>
    <property type="evidence" value="ECO:0007669"/>
    <property type="project" value="UniProtKB-UniRule"/>
</dbReference>
<evidence type="ECO:0000256" key="8">
    <source>
        <dbReference type="ARBA" id="ARBA00022840"/>
    </source>
</evidence>
<reference evidence="13" key="1">
    <citation type="submission" date="2021-01" db="EMBL/GenBank/DDBJ databases">
        <title>Modified the classification status of verrucomicrobia.</title>
        <authorList>
            <person name="Feng X."/>
        </authorList>
    </citation>
    <scope>NUCLEOTIDE SEQUENCE</scope>
    <source>
        <strain evidence="13">5K15</strain>
    </source>
</reference>